<evidence type="ECO:0000313" key="9">
    <source>
        <dbReference type="EMBL" id="RKR30438.1"/>
    </source>
</evidence>
<protein>
    <submittedName>
        <fullName evidence="9">Cation diffusion facilitator family transporter</fullName>
    </submittedName>
</protein>
<sequence length="385" mass="41643">MDRTHFIVRLPGVNGSGRNGTNGSGARQRSGGRNRRRVLDAVAPPREQVPGRACSVVSGMCSNGRRREDRVKHDKSKPASLTVLIAFAANVLVAAAKTAAALISGSASMTAEAAHSWADTGDQVFLLVAERKAARKRDKTHPMGYGREAYVWSMIAAFGLFTAGAVVSVMHGVQQLITPEPAGDYTVAYMVLAVAFVLEGVSFNQAFRQSRKAARELDRNTLEQVLKGSDPTLRAVFAEDSAALLGLLIAFAGMFLHQITGSSVPDAVGSILVGILLAVVAVVLIERNRRFLVGQAVTSDIETTMARRLLEHPEIERVTYLHLEFVGPRKLYLVAAVDMQGDRREHDVAVALRRVERELEDHETVEEAVLTLATADEPSLVFPAV</sequence>
<dbReference type="InterPro" id="IPR040177">
    <property type="entry name" value="SLC30A9"/>
</dbReference>
<dbReference type="PANTHER" id="PTHR13414:SF9">
    <property type="entry name" value="PROTON-COUPLED ZINC ANTIPORTER SLC30A9, MITOCHONDRIAL"/>
    <property type="match status" value="1"/>
</dbReference>
<dbReference type="GO" id="GO:0008324">
    <property type="term" value="F:monoatomic cation transmembrane transporter activity"/>
    <property type="evidence" value="ECO:0007669"/>
    <property type="project" value="InterPro"/>
</dbReference>
<dbReference type="Gene3D" id="1.20.1510.10">
    <property type="entry name" value="Cation efflux protein transmembrane domain"/>
    <property type="match status" value="1"/>
</dbReference>
<keyword evidence="5 7" id="KW-0472">Membrane</keyword>
<keyword evidence="2" id="KW-0813">Transport</keyword>
<evidence type="ECO:0000256" key="6">
    <source>
        <dbReference type="SAM" id="MobiDB-lite"/>
    </source>
</evidence>
<evidence type="ECO:0000256" key="5">
    <source>
        <dbReference type="ARBA" id="ARBA00023136"/>
    </source>
</evidence>
<dbReference type="InterPro" id="IPR027469">
    <property type="entry name" value="Cation_efflux_TMD_sf"/>
</dbReference>
<evidence type="ECO:0000256" key="3">
    <source>
        <dbReference type="ARBA" id="ARBA00022692"/>
    </source>
</evidence>
<feature type="transmembrane region" description="Helical" evidence="7">
    <location>
        <begin position="267"/>
        <end position="285"/>
    </location>
</feature>
<reference evidence="9 10" key="1">
    <citation type="submission" date="2018-10" db="EMBL/GenBank/DDBJ databases">
        <title>Genomic Encyclopedia of Type Strains, Phase IV (KMG-IV): sequencing the most valuable type-strain genomes for metagenomic binning, comparative biology and taxonomic classification.</title>
        <authorList>
            <person name="Goeker M."/>
        </authorList>
    </citation>
    <scope>NUCLEOTIDE SEQUENCE [LARGE SCALE GENOMIC DNA]</scope>
    <source>
        <strain evidence="9 10">DSM 25586</strain>
    </source>
</reference>
<feature type="region of interest" description="Disordered" evidence="6">
    <location>
        <begin position="9"/>
        <end position="35"/>
    </location>
</feature>
<dbReference type="GO" id="GO:0016020">
    <property type="term" value="C:membrane"/>
    <property type="evidence" value="ECO:0007669"/>
    <property type="project" value="UniProtKB-SubCell"/>
</dbReference>
<feature type="transmembrane region" description="Helical" evidence="7">
    <location>
        <begin position="185"/>
        <end position="207"/>
    </location>
</feature>
<feature type="compositionally biased region" description="Gly residues" evidence="6">
    <location>
        <begin position="14"/>
        <end position="23"/>
    </location>
</feature>
<organism evidence="9 10">
    <name type="scientific">Arthrobacter oryzae</name>
    <dbReference type="NCBI Taxonomy" id="409290"/>
    <lineage>
        <taxon>Bacteria</taxon>
        <taxon>Bacillati</taxon>
        <taxon>Actinomycetota</taxon>
        <taxon>Actinomycetes</taxon>
        <taxon>Micrococcales</taxon>
        <taxon>Micrococcaceae</taxon>
        <taxon>Arthrobacter</taxon>
    </lineage>
</organism>
<dbReference type="NCBIfam" id="TIGR01297">
    <property type="entry name" value="CDF"/>
    <property type="match status" value="1"/>
</dbReference>
<dbReference type="SUPFAM" id="SSF161111">
    <property type="entry name" value="Cation efflux protein transmembrane domain-like"/>
    <property type="match status" value="1"/>
</dbReference>
<gene>
    <name evidence="9" type="ORF">C8D78_0763</name>
</gene>
<feature type="transmembrane region" description="Helical" evidence="7">
    <location>
        <begin position="242"/>
        <end position="261"/>
    </location>
</feature>
<dbReference type="Proteomes" id="UP000276055">
    <property type="component" value="Unassembled WGS sequence"/>
</dbReference>
<accession>A0A495FMH2</accession>
<dbReference type="EMBL" id="RBIR01000001">
    <property type="protein sequence ID" value="RKR30438.1"/>
    <property type="molecule type" value="Genomic_DNA"/>
</dbReference>
<dbReference type="GO" id="GO:0006829">
    <property type="term" value="P:zinc ion transport"/>
    <property type="evidence" value="ECO:0007669"/>
    <property type="project" value="InterPro"/>
</dbReference>
<comment type="caution">
    <text evidence="9">The sequence shown here is derived from an EMBL/GenBank/DDBJ whole genome shotgun (WGS) entry which is preliminary data.</text>
</comment>
<evidence type="ECO:0000256" key="4">
    <source>
        <dbReference type="ARBA" id="ARBA00022989"/>
    </source>
</evidence>
<dbReference type="InterPro" id="IPR002524">
    <property type="entry name" value="Cation_efflux"/>
</dbReference>
<keyword evidence="3 7" id="KW-0812">Transmembrane</keyword>
<comment type="subcellular location">
    <subcellularLocation>
        <location evidence="1">Membrane</location>
        <topology evidence="1">Multi-pass membrane protein</topology>
    </subcellularLocation>
</comment>
<feature type="domain" description="Cation efflux protein transmembrane" evidence="8">
    <location>
        <begin position="83"/>
        <end position="290"/>
    </location>
</feature>
<dbReference type="AlphaFoldDB" id="A0A495FMH2"/>
<evidence type="ECO:0000313" key="10">
    <source>
        <dbReference type="Proteomes" id="UP000276055"/>
    </source>
</evidence>
<evidence type="ECO:0000259" key="8">
    <source>
        <dbReference type="Pfam" id="PF01545"/>
    </source>
</evidence>
<evidence type="ECO:0000256" key="2">
    <source>
        <dbReference type="ARBA" id="ARBA00022448"/>
    </source>
</evidence>
<name>A0A495FMH2_9MICC</name>
<feature type="transmembrane region" description="Helical" evidence="7">
    <location>
        <begin position="149"/>
        <end position="173"/>
    </location>
</feature>
<evidence type="ECO:0000256" key="7">
    <source>
        <dbReference type="SAM" id="Phobius"/>
    </source>
</evidence>
<dbReference type="PANTHER" id="PTHR13414">
    <property type="entry name" value="HUEL-CATION TRANSPORTER"/>
    <property type="match status" value="1"/>
</dbReference>
<proteinExistence type="predicted"/>
<dbReference type="InterPro" id="IPR058533">
    <property type="entry name" value="Cation_efflux_TM"/>
</dbReference>
<evidence type="ECO:0000256" key="1">
    <source>
        <dbReference type="ARBA" id="ARBA00004141"/>
    </source>
</evidence>
<dbReference type="Pfam" id="PF01545">
    <property type="entry name" value="Cation_efflux"/>
    <property type="match status" value="1"/>
</dbReference>
<keyword evidence="4 7" id="KW-1133">Transmembrane helix</keyword>